<protein>
    <submittedName>
        <fullName evidence="1 3">Uncharacterized protein</fullName>
    </submittedName>
</protein>
<dbReference type="Proteomes" id="UP000278807">
    <property type="component" value="Unassembled WGS sequence"/>
</dbReference>
<evidence type="ECO:0000313" key="1">
    <source>
        <dbReference type="EMBL" id="VDN98480.1"/>
    </source>
</evidence>
<keyword evidence="2" id="KW-1185">Reference proteome</keyword>
<dbReference type="WBParaSite" id="HNAJ_0000262201-mRNA-1">
    <property type="protein sequence ID" value="HNAJ_0000262201-mRNA-1"/>
    <property type="gene ID" value="HNAJ_0000262201"/>
</dbReference>
<evidence type="ECO:0000313" key="3">
    <source>
        <dbReference type="WBParaSite" id="HNAJ_0000262201-mRNA-1"/>
    </source>
</evidence>
<name>A0A0R3T6D4_RODNA</name>
<sequence>MRLPIFLNLNKRKVIKSVLSPLLLIAIGELLQQSPLVGNFIEQFNHFKIILFAAGKILVEVAISC</sequence>
<gene>
    <name evidence="1" type="ORF">HNAJ_LOCUS2621</name>
</gene>
<organism evidence="3">
    <name type="scientific">Rodentolepis nana</name>
    <name type="common">Dwarf tapeworm</name>
    <name type="synonym">Hymenolepis nana</name>
    <dbReference type="NCBI Taxonomy" id="102285"/>
    <lineage>
        <taxon>Eukaryota</taxon>
        <taxon>Metazoa</taxon>
        <taxon>Spiralia</taxon>
        <taxon>Lophotrochozoa</taxon>
        <taxon>Platyhelminthes</taxon>
        <taxon>Cestoda</taxon>
        <taxon>Eucestoda</taxon>
        <taxon>Cyclophyllidea</taxon>
        <taxon>Hymenolepididae</taxon>
        <taxon>Rodentolepis</taxon>
    </lineage>
</organism>
<proteinExistence type="predicted"/>
<reference evidence="1 2" key="2">
    <citation type="submission" date="2018-11" db="EMBL/GenBank/DDBJ databases">
        <authorList>
            <consortium name="Pathogen Informatics"/>
        </authorList>
    </citation>
    <scope>NUCLEOTIDE SEQUENCE [LARGE SCALE GENOMIC DNA]</scope>
</reference>
<reference evidence="3" key="1">
    <citation type="submission" date="2017-02" db="UniProtKB">
        <authorList>
            <consortium name="WormBaseParasite"/>
        </authorList>
    </citation>
    <scope>IDENTIFICATION</scope>
</reference>
<accession>A0A0R3T6D4</accession>
<dbReference type="EMBL" id="UZAE01001322">
    <property type="protein sequence ID" value="VDN98480.1"/>
    <property type="molecule type" value="Genomic_DNA"/>
</dbReference>
<dbReference type="AlphaFoldDB" id="A0A0R3T6D4"/>
<evidence type="ECO:0000313" key="2">
    <source>
        <dbReference type="Proteomes" id="UP000278807"/>
    </source>
</evidence>